<feature type="region of interest" description="Disordered" evidence="1">
    <location>
        <begin position="1"/>
        <end position="24"/>
    </location>
</feature>
<reference evidence="3" key="1">
    <citation type="submission" date="2020-09" db="EMBL/GenBank/DDBJ databases">
        <authorList>
            <person name="Kikuchi T."/>
        </authorList>
    </citation>
    <scope>NUCLEOTIDE SEQUENCE</scope>
    <source>
        <strain evidence="3">Ka4C1</strain>
    </source>
</reference>
<dbReference type="EMBL" id="CAJFDI010000002">
    <property type="protein sequence ID" value="CAD5213584.1"/>
    <property type="molecule type" value="Genomic_DNA"/>
</dbReference>
<evidence type="ECO:0000256" key="2">
    <source>
        <dbReference type="SAM" id="Phobius"/>
    </source>
</evidence>
<gene>
    <name evidence="3" type="ORF">BXYJ_LOCUS3103</name>
</gene>
<name>A0A7I8WNG4_BURXY</name>
<accession>A0A7I8WNG4</accession>
<dbReference type="Proteomes" id="UP000582659">
    <property type="component" value="Unassembled WGS sequence"/>
</dbReference>
<keyword evidence="2" id="KW-0812">Transmembrane</keyword>
<organism evidence="3 4">
    <name type="scientific">Bursaphelenchus xylophilus</name>
    <name type="common">Pinewood nematode worm</name>
    <name type="synonym">Aphelenchoides xylophilus</name>
    <dbReference type="NCBI Taxonomy" id="6326"/>
    <lineage>
        <taxon>Eukaryota</taxon>
        <taxon>Metazoa</taxon>
        <taxon>Ecdysozoa</taxon>
        <taxon>Nematoda</taxon>
        <taxon>Chromadorea</taxon>
        <taxon>Rhabditida</taxon>
        <taxon>Tylenchina</taxon>
        <taxon>Tylenchomorpha</taxon>
        <taxon>Aphelenchoidea</taxon>
        <taxon>Aphelenchoididae</taxon>
        <taxon>Bursaphelenchus</taxon>
    </lineage>
</organism>
<feature type="transmembrane region" description="Helical" evidence="2">
    <location>
        <begin position="62"/>
        <end position="82"/>
    </location>
</feature>
<feature type="transmembrane region" description="Helical" evidence="2">
    <location>
        <begin position="94"/>
        <end position="120"/>
    </location>
</feature>
<dbReference type="EMBL" id="CAJFCV020000002">
    <property type="protein sequence ID" value="CAG9092828.1"/>
    <property type="molecule type" value="Genomic_DNA"/>
</dbReference>
<feature type="compositionally biased region" description="Polar residues" evidence="1">
    <location>
        <begin position="1"/>
        <end position="10"/>
    </location>
</feature>
<evidence type="ECO:0000313" key="3">
    <source>
        <dbReference type="EMBL" id="CAD5213584.1"/>
    </source>
</evidence>
<comment type="caution">
    <text evidence="3">The sequence shown here is derived from an EMBL/GenBank/DDBJ whole genome shotgun (WGS) entry which is preliminary data.</text>
</comment>
<evidence type="ECO:0000313" key="4">
    <source>
        <dbReference type="Proteomes" id="UP000659654"/>
    </source>
</evidence>
<dbReference type="Proteomes" id="UP000659654">
    <property type="component" value="Unassembled WGS sequence"/>
</dbReference>
<keyword evidence="4" id="KW-1185">Reference proteome</keyword>
<keyword evidence="2" id="KW-0472">Membrane</keyword>
<dbReference type="OrthoDB" id="10586718at2759"/>
<dbReference type="AlphaFoldDB" id="A0A7I8WNG4"/>
<protein>
    <submittedName>
        <fullName evidence="3">(pine wood nematode) hypothetical protein</fullName>
    </submittedName>
</protein>
<proteinExistence type="predicted"/>
<feature type="transmembrane region" description="Helical" evidence="2">
    <location>
        <begin position="126"/>
        <end position="147"/>
    </location>
</feature>
<keyword evidence="2" id="KW-1133">Transmembrane helix</keyword>
<sequence>MDPESSQAPYTGNEEVPVKRNREEMGSMLDKSGANDQETLGSSTVFTLASISDRRSNNHKNAIFTFELALLVWLIYQLSVFITDCKTNKRQGQIICAACQVSLFLTASCIFLGFAITSYIIYPLYFLHFGVSCVIAATSLAIMAVMVNDKRSPGEKTMVTLEAQRLLKDSEAAILGDQGKAKNINWRLDNKSHISDHTDYDDLYELSTDYCQLANTRNAELLYAARIVGDETWEKVKESVEKILGGSLDPKKKRSVSFAVPETQQEKLVDNDSDDSFASLERALQRLDSHITDIRESLSFD</sequence>
<evidence type="ECO:0000256" key="1">
    <source>
        <dbReference type="SAM" id="MobiDB-lite"/>
    </source>
</evidence>